<dbReference type="HOGENOM" id="CLU_2845664_0_0_9"/>
<sequence>MSALQILTKTNLLNVETQQLVVIMVKIVYIKSTTTSVRDVLDSLKQQIQSLEQRPSVLLEGCSKL</sequence>
<dbReference type="KEGG" id="pmw:B2K_19105"/>
<dbReference type="EMBL" id="CP003422">
    <property type="protein sequence ID" value="AFH62798.1"/>
    <property type="molecule type" value="Genomic_DNA"/>
</dbReference>
<dbReference type="AlphaFoldDB" id="I0BKA1"/>
<evidence type="ECO:0000313" key="1">
    <source>
        <dbReference type="EMBL" id="AFH62798.1"/>
    </source>
</evidence>
<evidence type="ECO:0000313" key="2">
    <source>
        <dbReference type="Proteomes" id="UP000007392"/>
    </source>
</evidence>
<gene>
    <name evidence="1" type="ORF">B2K_19105</name>
</gene>
<organism evidence="1 2">
    <name type="scientific">Paenibacillus mucilaginosus K02</name>
    <dbReference type="NCBI Taxonomy" id="997761"/>
    <lineage>
        <taxon>Bacteria</taxon>
        <taxon>Bacillati</taxon>
        <taxon>Bacillota</taxon>
        <taxon>Bacilli</taxon>
        <taxon>Bacillales</taxon>
        <taxon>Paenibacillaceae</taxon>
        <taxon>Paenibacillus</taxon>
    </lineage>
</organism>
<reference evidence="1 2" key="1">
    <citation type="submission" date="2013-06" db="EMBL/GenBank/DDBJ databases">
        <title>Complete genome sequence of Paenibacillus mucilaginosus K02.</title>
        <authorList>
            <person name="Xiao B."/>
            <person name="Sun L."/>
            <person name="Xiao L."/>
            <person name="Lian B."/>
        </authorList>
    </citation>
    <scope>NUCLEOTIDE SEQUENCE [LARGE SCALE GENOMIC DNA]</scope>
    <source>
        <strain evidence="1 2">K02</strain>
    </source>
</reference>
<protein>
    <submittedName>
        <fullName evidence="1">Uncharacterized protein</fullName>
    </submittedName>
</protein>
<accession>I0BKA1</accession>
<proteinExistence type="predicted"/>
<dbReference type="Proteomes" id="UP000007392">
    <property type="component" value="Chromosome"/>
</dbReference>
<name>I0BKA1_9BACL</name>